<dbReference type="EMBL" id="BOQE01000001">
    <property type="protein sequence ID" value="GIM46180.1"/>
    <property type="molecule type" value="Genomic_DNA"/>
</dbReference>
<accession>A0AAV4LEE0</accession>
<feature type="transmembrane region" description="Helical" evidence="1">
    <location>
        <begin position="7"/>
        <end position="28"/>
    </location>
</feature>
<gene>
    <name evidence="2" type="ORF">DNHGIG_17290</name>
</gene>
<proteinExistence type="predicted"/>
<keyword evidence="1" id="KW-1133">Transmembrane helix</keyword>
<protein>
    <recommendedName>
        <fullName evidence="4">Major facilitator superfamily (MFS) profile domain-containing protein</fullName>
    </recommendedName>
</protein>
<evidence type="ECO:0008006" key="4">
    <source>
        <dbReference type="Google" id="ProtNLM"/>
    </source>
</evidence>
<name>A0AAV4LEE0_9BACL</name>
<evidence type="ECO:0000256" key="1">
    <source>
        <dbReference type="SAM" id="Phobius"/>
    </source>
</evidence>
<evidence type="ECO:0000313" key="3">
    <source>
        <dbReference type="Proteomes" id="UP001057291"/>
    </source>
</evidence>
<keyword evidence="1" id="KW-0472">Membrane</keyword>
<evidence type="ECO:0000313" key="2">
    <source>
        <dbReference type="EMBL" id="GIM46180.1"/>
    </source>
</evidence>
<keyword evidence="3" id="KW-1185">Reference proteome</keyword>
<keyword evidence="1" id="KW-0812">Transmembrane</keyword>
<dbReference type="AlphaFoldDB" id="A0AAV4LEE0"/>
<dbReference type="Proteomes" id="UP001057291">
    <property type="component" value="Unassembled WGS sequence"/>
</dbReference>
<organism evidence="2 3">
    <name type="scientific">Collibacillus ludicampi</name>
    <dbReference type="NCBI Taxonomy" id="2771369"/>
    <lineage>
        <taxon>Bacteria</taxon>
        <taxon>Bacillati</taxon>
        <taxon>Bacillota</taxon>
        <taxon>Bacilli</taxon>
        <taxon>Bacillales</taxon>
        <taxon>Alicyclobacillaceae</taxon>
        <taxon>Collibacillus</taxon>
    </lineage>
</organism>
<comment type="caution">
    <text evidence="2">The sequence shown here is derived from an EMBL/GenBank/DDBJ whole genome shotgun (WGS) entry which is preliminary data.</text>
</comment>
<reference evidence="2" key="1">
    <citation type="journal article" date="2023" name="Int. J. Syst. Evol. Microbiol.">
        <title>Collibacillus ludicampi gen. nov., sp. nov., a new soil bacterium of the family Alicyclobacillaceae.</title>
        <authorList>
            <person name="Jojima T."/>
            <person name="Ioku Y."/>
            <person name="Fukuta Y."/>
            <person name="Shirasaka N."/>
            <person name="Matsumura Y."/>
            <person name="Mori M."/>
        </authorList>
    </citation>
    <scope>NUCLEOTIDE SEQUENCE</scope>
    <source>
        <strain evidence="2">TP075</strain>
    </source>
</reference>
<sequence>MSNTWKIYMLTLISFLVGTSQFVIVGILDKVAASVDVSVSAAGQLISVFQRNRHASRHGGDGDETTYRALLHSTT</sequence>